<dbReference type="RefSeq" id="WP_199869643.1">
    <property type="nucleotide sequence ID" value="NZ_JAAGPU010000010.1"/>
</dbReference>
<comment type="caution">
    <text evidence="2">The sequence shown here is derived from an EMBL/GenBank/DDBJ whole genome shotgun (WGS) entry which is preliminary data.</text>
</comment>
<evidence type="ECO:0000313" key="3">
    <source>
        <dbReference type="Proteomes" id="UP000481872"/>
    </source>
</evidence>
<evidence type="ECO:0000313" key="2">
    <source>
        <dbReference type="EMBL" id="NEU04593.1"/>
    </source>
</evidence>
<dbReference type="EMBL" id="JAAGPU010000010">
    <property type="protein sequence ID" value="NEU04593.1"/>
    <property type="molecule type" value="Genomic_DNA"/>
</dbReference>
<organism evidence="2 3">
    <name type="scientific">Clostridium senegalense</name>
    <dbReference type="NCBI Taxonomy" id="1465809"/>
    <lineage>
        <taxon>Bacteria</taxon>
        <taxon>Bacillati</taxon>
        <taxon>Bacillota</taxon>
        <taxon>Clostridia</taxon>
        <taxon>Eubacteriales</taxon>
        <taxon>Clostridiaceae</taxon>
        <taxon>Clostridium</taxon>
    </lineage>
</organism>
<dbReference type="Pfam" id="PF01261">
    <property type="entry name" value="AP_endonuc_2"/>
    <property type="match status" value="1"/>
</dbReference>
<dbReference type="Proteomes" id="UP000481872">
    <property type="component" value="Unassembled WGS sequence"/>
</dbReference>
<dbReference type="InterPro" id="IPR036237">
    <property type="entry name" value="Xyl_isomerase-like_sf"/>
</dbReference>
<proteinExistence type="predicted"/>
<reference evidence="2 3" key="1">
    <citation type="submission" date="2020-02" db="EMBL/GenBank/DDBJ databases">
        <title>Genome assembly of a novel Clostridium senegalense strain.</title>
        <authorList>
            <person name="Gupta T.B."/>
            <person name="Jauregui R."/>
            <person name="Maclean P."/>
            <person name="Nawarathana A."/>
            <person name="Brightwell G."/>
        </authorList>
    </citation>
    <scope>NUCLEOTIDE SEQUENCE [LARGE SCALE GENOMIC DNA]</scope>
    <source>
        <strain evidence="2 3">AGRFS4</strain>
    </source>
</reference>
<keyword evidence="3" id="KW-1185">Reference proteome</keyword>
<evidence type="ECO:0000259" key="1">
    <source>
        <dbReference type="Pfam" id="PF01261"/>
    </source>
</evidence>
<dbReference type="InterPro" id="IPR013022">
    <property type="entry name" value="Xyl_isomerase-like_TIM-brl"/>
</dbReference>
<gene>
    <name evidence="2" type="ORF">G3M99_06900</name>
</gene>
<name>A0A6M0H3E5_9CLOT</name>
<dbReference type="SUPFAM" id="SSF51658">
    <property type="entry name" value="Xylose isomerase-like"/>
    <property type="match status" value="1"/>
</dbReference>
<dbReference type="Gene3D" id="3.20.20.150">
    <property type="entry name" value="Divalent-metal-dependent TIM barrel enzymes"/>
    <property type="match status" value="1"/>
</dbReference>
<protein>
    <submittedName>
        <fullName evidence="2">TIM barrel protein</fullName>
    </submittedName>
</protein>
<accession>A0A6M0H3E5</accession>
<sequence>MIKSMSMSTYKYDLARHDGDFKKIEKFLENNKLEGIELLGVNKWDDNVIPKRLINGVHLSYYPIWIDFWKGNMDSLKEQFKDEDTIKMYYGGLNKDILVEKYKKEIEIADEIGAKYVVFHVSHVELKSSYNYKFKYNDKDVLDATAELVNEILKELNTNIEILFENLWWPGLTLLDDELTYNFIESIKYNKKGILLDTGHLLNTNKDIENMDQSISYIKEVLNNLKKSREFIKGMHLNYSESGSYVKEKIKKASNDNVEFTIDEMFKEIHNHIIKIDQHKPFNCKDIKDVIDKLNLKYLTYEFITRSLDELDNYIKIQNKVLE</sequence>
<dbReference type="AlphaFoldDB" id="A0A6M0H3E5"/>
<feature type="domain" description="Xylose isomerase-like TIM barrel" evidence="1">
    <location>
        <begin position="96"/>
        <end position="277"/>
    </location>
</feature>